<dbReference type="GO" id="GO:0015421">
    <property type="term" value="F:ABC-type oligopeptide transporter activity"/>
    <property type="evidence" value="ECO:0007669"/>
    <property type="project" value="TreeGrafter"/>
</dbReference>
<sequence length="575" mass="63888">MIKIIKRMSIVSVIAALFFMVIQVVSDLYLPNLTSNIIDKGVATGDIDYIWKIGFIMIGFSLFSIVAAVGNTYFATKESQKIGKTLRSEIFQKVSFASHNQMDKVGTASLITRTTNDVNQIQMVIQMFLRLMINAPIMLVGASIMAYRKNAELTKVFIITIPLMIILIGVIMYFAVPLFKSMQKKTDKLNLVFREGLTGVRVVRAFNRTDFEEERFAEANEDFVATAIKVNTIMAMMIPLVTLIMSGTSVLIVWNGSHLIADMQMEIGHMVAFMSYAMQILVSFMMLSMIFIFVPRGQASAARINEVLELEDDIIPAENPVSLADSKEPISLTFDHVDYRYEGAEKLALSDVDFNLKGGQTLAIIGGTGSGKTTLVNLIPRFYNVEAGAVKVNGLPVDQVNKEELIDHIGFVPQKAMLFTGTIRDNMLYGKEDATDEEIWKALEIAQAKDFVSGLEDGLESHVEQGGGNFSGGQRQRLCIARALVKEADIFIFDDSFSALDFKTDARLRKALKENVTDEIVVIVAQRISTVVDADLILVIDEGEIVGQGTHDELKENCQTYQEIISSQLREEEIA</sequence>
<organism evidence="12 13">
    <name type="scientific">Vagococcus coleopterorum</name>
    <dbReference type="NCBI Taxonomy" id="2714946"/>
    <lineage>
        <taxon>Bacteria</taxon>
        <taxon>Bacillati</taxon>
        <taxon>Bacillota</taxon>
        <taxon>Bacilli</taxon>
        <taxon>Lactobacillales</taxon>
        <taxon>Enterococcaceae</taxon>
        <taxon>Vagococcus</taxon>
    </lineage>
</organism>
<keyword evidence="4 9" id="KW-0812">Transmembrane</keyword>
<dbReference type="InterPro" id="IPR011527">
    <property type="entry name" value="ABC1_TM_dom"/>
</dbReference>
<dbReference type="InterPro" id="IPR036640">
    <property type="entry name" value="ABC1_TM_sf"/>
</dbReference>
<evidence type="ECO:0000256" key="4">
    <source>
        <dbReference type="ARBA" id="ARBA00022692"/>
    </source>
</evidence>
<feature type="domain" description="ABC transmembrane type-1" evidence="11">
    <location>
        <begin position="14"/>
        <end position="296"/>
    </location>
</feature>
<keyword evidence="3" id="KW-1003">Cell membrane</keyword>
<dbReference type="PANTHER" id="PTHR43394">
    <property type="entry name" value="ATP-DEPENDENT PERMEASE MDL1, MITOCHONDRIAL"/>
    <property type="match status" value="1"/>
</dbReference>
<dbReference type="InterPro" id="IPR027417">
    <property type="entry name" value="P-loop_NTPase"/>
</dbReference>
<dbReference type="AlphaFoldDB" id="A0A6G8AN59"/>
<evidence type="ECO:0000259" key="10">
    <source>
        <dbReference type="PROSITE" id="PS50893"/>
    </source>
</evidence>
<evidence type="ECO:0000259" key="11">
    <source>
        <dbReference type="PROSITE" id="PS50929"/>
    </source>
</evidence>
<dbReference type="CDD" id="cd18548">
    <property type="entry name" value="ABC_6TM_Tm287_like"/>
    <property type="match status" value="1"/>
</dbReference>
<keyword evidence="6 12" id="KW-0067">ATP-binding</keyword>
<dbReference type="InterPro" id="IPR017871">
    <property type="entry name" value="ABC_transporter-like_CS"/>
</dbReference>
<dbReference type="InterPro" id="IPR039421">
    <property type="entry name" value="Type_1_exporter"/>
</dbReference>
<dbReference type="PROSITE" id="PS50893">
    <property type="entry name" value="ABC_TRANSPORTER_2"/>
    <property type="match status" value="1"/>
</dbReference>
<evidence type="ECO:0000256" key="6">
    <source>
        <dbReference type="ARBA" id="ARBA00022840"/>
    </source>
</evidence>
<keyword evidence="13" id="KW-1185">Reference proteome</keyword>
<dbReference type="InterPro" id="IPR003593">
    <property type="entry name" value="AAA+_ATPase"/>
</dbReference>
<feature type="transmembrane region" description="Helical" evidence="9">
    <location>
        <begin position="50"/>
        <end position="74"/>
    </location>
</feature>
<accession>A0A6G8AN59</accession>
<dbReference type="SUPFAM" id="SSF90123">
    <property type="entry name" value="ABC transporter transmembrane region"/>
    <property type="match status" value="1"/>
</dbReference>
<feature type="transmembrane region" description="Helical" evidence="9">
    <location>
        <begin position="233"/>
        <end position="254"/>
    </location>
</feature>
<keyword evidence="5" id="KW-0547">Nucleotide-binding</keyword>
<dbReference type="FunFam" id="3.40.50.300:FF:000854">
    <property type="entry name" value="Multidrug ABC transporter ATP-binding protein"/>
    <property type="match status" value="1"/>
</dbReference>
<dbReference type="Proteomes" id="UP000500890">
    <property type="component" value="Chromosome"/>
</dbReference>
<evidence type="ECO:0000256" key="8">
    <source>
        <dbReference type="ARBA" id="ARBA00023136"/>
    </source>
</evidence>
<dbReference type="RefSeq" id="WP_166007752.1">
    <property type="nucleotide sequence ID" value="NZ_CP049886.1"/>
</dbReference>
<dbReference type="InterPro" id="IPR003439">
    <property type="entry name" value="ABC_transporter-like_ATP-bd"/>
</dbReference>
<dbReference type="GO" id="GO:0005886">
    <property type="term" value="C:plasma membrane"/>
    <property type="evidence" value="ECO:0007669"/>
    <property type="project" value="UniProtKB-SubCell"/>
</dbReference>
<feature type="transmembrane region" description="Helical" evidence="9">
    <location>
        <begin position="274"/>
        <end position="294"/>
    </location>
</feature>
<dbReference type="PANTHER" id="PTHR43394:SF1">
    <property type="entry name" value="ATP-BINDING CASSETTE SUB-FAMILY B MEMBER 10, MITOCHONDRIAL"/>
    <property type="match status" value="1"/>
</dbReference>
<reference evidence="12 13" key="1">
    <citation type="submission" date="2020-03" db="EMBL/GenBank/DDBJ databases">
        <title>Vagococcus sp. nov., isolated from beetles.</title>
        <authorList>
            <person name="Hyun D.-W."/>
            <person name="Bae J.-W."/>
        </authorList>
    </citation>
    <scope>NUCLEOTIDE SEQUENCE [LARGE SCALE GENOMIC DNA]</scope>
    <source>
        <strain evidence="12 13">HDW17A</strain>
    </source>
</reference>
<feature type="domain" description="ABC transporter" evidence="10">
    <location>
        <begin position="332"/>
        <end position="567"/>
    </location>
</feature>
<dbReference type="PROSITE" id="PS00211">
    <property type="entry name" value="ABC_TRANSPORTER_1"/>
    <property type="match status" value="1"/>
</dbReference>
<dbReference type="Gene3D" id="1.20.1560.10">
    <property type="entry name" value="ABC transporter type 1, transmembrane domain"/>
    <property type="match status" value="1"/>
</dbReference>
<gene>
    <name evidence="12" type="ORF">G7081_04430</name>
</gene>
<dbReference type="Pfam" id="PF00664">
    <property type="entry name" value="ABC_membrane"/>
    <property type="match status" value="1"/>
</dbReference>
<dbReference type="SMART" id="SM00382">
    <property type="entry name" value="AAA"/>
    <property type="match status" value="1"/>
</dbReference>
<evidence type="ECO:0000313" key="12">
    <source>
        <dbReference type="EMBL" id="QIL46363.1"/>
    </source>
</evidence>
<comment type="subcellular location">
    <subcellularLocation>
        <location evidence="1">Cell membrane</location>
        <topology evidence="1">Multi-pass membrane protein</topology>
    </subcellularLocation>
</comment>
<dbReference type="GO" id="GO:0016887">
    <property type="term" value="F:ATP hydrolysis activity"/>
    <property type="evidence" value="ECO:0007669"/>
    <property type="project" value="InterPro"/>
</dbReference>
<evidence type="ECO:0000313" key="13">
    <source>
        <dbReference type="Proteomes" id="UP000500890"/>
    </source>
</evidence>
<dbReference type="GO" id="GO:0005524">
    <property type="term" value="F:ATP binding"/>
    <property type="evidence" value="ECO:0007669"/>
    <property type="project" value="UniProtKB-KW"/>
</dbReference>
<dbReference type="EMBL" id="CP049886">
    <property type="protein sequence ID" value="QIL46363.1"/>
    <property type="molecule type" value="Genomic_DNA"/>
</dbReference>
<evidence type="ECO:0000256" key="9">
    <source>
        <dbReference type="SAM" id="Phobius"/>
    </source>
</evidence>
<protein>
    <submittedName>
        <fullName evidence="12">ABC transporter ATP-binding protein</fullName>
    </submittedName>
</protein>
<keyword evidence="2" id="KW-0813">Transport</keyword>
<evidence type="ECO:0000256" key="1">
    <source>
        <dbReference type="ARBA" id="ARBA00004651"/>
    </source>
</evidence>
<keyword evidence="8 9" id="KW-0472">Membrane</keyword>
<dbReference type="Pfam" id="PF00005">
    <property type="entry name" value="ABC_tran"/>
    <property type="match status" value="1"/>
</dbReference>
<feature type="transmembrane region" description="Helical" evidence="9">
    <location>
        <begin position="153"/>
        <end position="176"/>
    </location>
</feature>
<dbReference type="KEGG" id="vah:G7081_04430"/>
<dbReference type="Gene3D" id="3.40.50.300">
    <property type="entry name" value="P-loop containing nucleotide triphosphate hydrolases"/>
    <property type="match status" value="1"/>
</dbReference>
<dbReference type="PROSITE" id="PS50929">
    <property type="entry name" value="ABC_TM1F"/>
    <property type="match status" value="1"/>
</dbReference>
<name>A0A6G8AN59_9ENTE</name>
<dbReference type="SUPFAM" id="SSF52540">
    <property type="entry name" value="P-loop containing nucleoside triphosphate hydrolases"/>
    <property type="match status" value="1"/>
</dbReference>
<evidence type="ECO:0000256" key="5">
    <source>
        <dbReference type="ARBA" id="ARBA00022741"/>
    </source>
</evidence>
<feature type="transmembrane region" description="Helical" evidence="9">
    <location>
        <begin position="128"/>
        <end position="147"/>
    </location>
</feature>
<evidence type="ECO:0000256" key="3">
    <source>
        <dbReference type="ARBA" id="ARBA00022475"/>
    </source>
</evidence>
<proteinExistence type="predicted"/>
<evidence type="ECO:0000256" key="7">
    <source>
        <dbReference type="ARBA" id="ARBA00022989"/>
    </source>
</evidence>
<keyword evidence="7 9" id="KW-1133">Transmembrane helix</keyword>
<evidence type="ECO:0000256" key="2">
    <source>
        <dbReference type="ARBA" id="ARBA00022448"/>
    </source>
</evidence>